<evidence type="ECO:0000313" key="5">
    <source>
        <dbReference type="EMBL" id="KAF2193714.1"/>
    </source>
</evidence>
<feature type="domain" description="Carboxylesterase type B" evidence="4">
    <location>
        <begin position="16"/>
        <end position="483"/>
    </location>
</feature>
<dbReference type="InterPro" id="IPR019826">
    <property type="entry name" value="Carboxylesterase_B_AS"/>
</dbReference>
<dbReference type="EC" id="3.1.1.-" evidence="3"/>
<dbReference type="PANTHER" id="PTHR43142:SF4">
    <property type="entry name" value="CARBOXYLIC ESTER HYDROLASE"/>
    <property type="match status" value="1"/>
</dbReference>
<evidence type="ECO:0000256" key="1">
    <source>
        <dbReference type="ARBA" id="ARBA00005964"/>
    </source>
</evidence>
<evidence type="ECO:0000256" key="3">
    <source>
        <dbReference type="RuleBase" id="RU361235"/>
    </source>
</evidence>
<dbReference type="GO" id="GO:0016787">
    <property type="term" value="F:hydrolase activity"/>
    <property type="evidence" value="ECO:0007669"/>
    <property type="project" value="UniProtKB-KW"/>
</dbReference>
<proteinExistence type="inferred from homology"/>
<reference evidence="5" key="1">
    <citation type="journal article" date="2020" name="Stud. Mycol.">
        <title>101 Dothideomycetes genomes: a test case for predicting lifestyles and emergence of pathogens.</title>
        <authorList>
            <person name="Haridas S."/>
            <person name="Albert R."/>
            <person name="Binder M."/>
            <person name="Bloem J."/>
            <person name="Labutti K."/>
            <person name="Salamov A."/>
            <person name="Andreopoulos B."/>
            <person name="Baker S."/>
            <person name="Barry K."/>
            <person name="Bills G."/>
            <person name="Bluhm B."/>
            <person name="Cannon C."/>
            <person name="Castanera R."/>
            <person name="Culley D."/>
            <person name="Daum C."/>
            <person name="Ezra D."/>
            <person name="Gonzalez J."/>
            <person name="Henrissat B."/>
            <person name="Kuo A."/>
            <person name="Liang C."/>
            <person name="Lipzen A."/>
            <person name="Lutzoni F."/>
            <person name="Magnuson J."/>
            <person name="Mondo S."/>
            <person name="Nolan M."/>
            <person name="Ohm R."/>
            <person name="Pangilinan J."/>
            <person name="Park H.-J."/>
            <person name="Ramirez L."/>
            <person name="Alfaro M."/>
            <person name="Sun H."/>
            <person name="Tritt A."/>
            <person name="Yoshinaga Y."/>
            <person name="Zwiers L.-H."/>
            <person name="Turgeon B."/>
            <person name="Goodwin S."/>
            <person name="Spatafora J."/>
            <person name="Crous P."/>
            <person name="Grigoriev I."/>
        </authorList>
    </citation>
    <scope>NUCLEOTIDE SEQUENCE</scope>
    <source>
        <strain evidence="5">CBS 207.26</strain>
    </source>
</reference>
<dbReference type="Pfam" id="PF00135">
    <property type="entry name" value="COesterase"/>
    <property type="match status" value="1"/>
</dbReference>
<sequence>MQRTTEPYLRDLEFHGFIEGLTYKEKSSSKPLAHYFGGIPYALPPIGPFRWQRPRPLPSCFRYGTRANPGRYNGGCSHCPQPQPNDDIDAALWDEDCLQCNIWIPAGDPPKEGWPVLFWIHGGFLQFGSPNEDDPVAMLSETSCKVIIVSPAYRLNIFGFLASRELCESPGLDAAANVGFWDQRLALEWTHKNISYFGGDASNITIAGYSAGSHSTFHQLAYDLGVSDSKSIVRRAMMFSNGPGMQPKSFDEGQVQFDELIQALNISQDLSPAEKIAKLRTLEPKKLIQATIRMKYHQFRAVTDGSFVRHGLLNELDNGVFARQMKRRGIKLIIGECKDEHFMYGIWRPPKNSLDSLFRRLQADYSLAACEALIGHYYPDGKLPADCKDWPDAFGRIYADIQIHHLERGMVNALVHHGAGDLIYRYRIEWRAQCCDKQWPRDWGVTHGTDMAIWFWGDGKHLSKKEKKLIKAAFHYNLAKFVNGKELDWGTKEPRHIRTLTPRGTIVYEEDKRLEKGLQVWEVLKRVGATGKLVGAKL</sequence>
<evidence type="ECO:0000256" key="2">
    <source>
        <dbReference type="ARBA" id="ARBA00022801"/>
    </source>
</evidence>
<organism evidence="5 6">
    <name type="scientific">Zopfia rhizophila CBS 207.26</name>
    <dbReference type="NCBI Taxonomy" id="1314779"/>
    <lineage>
        <taxon>Eukaryota</taxon>
        <taxon>Fungi</taxon>
        <taxon>Dikarya</taxon>
        <taxon>Ascomycota</taxon>
        <taxon>Pezizomycotina</taxon>
        <taxon>Dothideomycetes</taxon>
        <taxon>Dothideomycetes incertae sedis</taxon>
        <taxon>Zopfiaceae</taxon>
        <taxon>Zopfia</taxon>
    </lineage>
</organism>
<dbReference type="PANTHER" id="PTHR43142">
    <property type="entry name" value="CARBOXYLIC ESTER HYDROLASE"/>
    <property type="match status" value="1"/>
</dbReference>
<evidence type="ECO:0000259" key="4">
    <source>
        <dbReference type="Pfam" id="PF00135"/>
    </source>
</evidence>
<comment type="similarity">
    <text evidence="1 3">Belongs to the type-B carboxylesterase/lipase family.</text>
</comment>
<evidence type="ECO:0000313" key="6">
    <source>
        <dbReference type="Proteomes" id="UP000800200"/>
    </source>
</evidence>
<accession>A0A6A6EQ65</accession>
<dbReference type="OrthoDB" id="6846267at2759"/>
<dbReference type="InterPro" id="IPR029058">
    <property type="entry name" value="AB_hydrolase_fold"/>
</dbReference>
<protein>
    <recommendedName>
        <fullName evidence="3">Carboxylic ester hydrolase</fullName>
        <ecNumber evidence="3">3.1.1.-</ecNumber>
    </recommendedName>
</protein>
<dbReference type="Proteomes" id="UP000800200">
    <property type="component" value="Unassembled WGS sequence"/>
</dbReference>
<dbReference type="Gene3D" id="3.40.50.1820">
    <property type="entry name" value="alpha/beta hydrolase"/>
    <property type="match status" value="1"/>
</dbReference>
<dbReference type="InterPro" id="IPR002018">
    <property type="entry name" value="CarbesteraseB"/>
</dbReference>
<gene>
    <name evidence="5" type="ORF">K469DRAFT_550001</name>
</gene>
<dbReference type="PROSITE" id="PS00122">
    <property type="entry name" value="CARBOXYLESTERASE_B_1"/>
    <property type="match status" value="1"/>
</dbReference>
<dbReference type="SUPFAM" id="SSF53474">
    <property type="entry name" value="alpha/beta-Hydrolases"/>
    <property type="match status" value="1"/>
</dbReference>
<keyword evidence="2 3" id="KW-0378">Hydrolase</keyword>
<dbReference type="AlphaFoldDB" id="A0A6A6EQ65"/>
<name>A0A6A6EQ65_9PEZI</name>
<dbReference type="EMBL" id="ML994613">
    <property type="protein sequence ID" value="KAF2193714.1"/>
    <property type="molecule type" value="Genomic_DNA"/>
</dbReference>
<keyword evidence="6" id="KW-1185">Reference proteome</keyword>